<dbReference type="GO" id="GO:0019878">
    <property type="term" value="P:lysine biosynthetic process via aminoadipic acid"/>
    <property type="evidence" value="ECO:0007669"/>
    <property type="project" value="TreeGrafter"/>
</dbReference>
<comment type="caution">
    <text evidence="8">The sequence shown here is derived from an EMBL/GenBank/DDBJ whole genome shotgun (WGS) entry which is preliminary data.</text>
</comment>
<accession>A0A8H6RVJ9</accession>
<keyword evidence="9" id="KW-1185">Reference proteome</keyword>
<feature type="compositionally biased region" description="Basic and acidic residues" evidence="6">
    <location>
        <begin position="1"/>
        <end position="16"/>
    </location>
</feature>
<evidence type="ECO:0000256" key="3">
    <source>
        <dbReference type="ARBA" id="ARBA00022576"/>
    </source>
</evidence>
<organism evidence="8 9">
    <name type="scientific">Pseudocercospora fuligena</name>
    <dbReference type="NCBI Taxonomy" id="685502"/>
    <lineage>
        <taxon>Eukaryota</taxon>
        <taxon>Fungi</taxon>
        <taxon>Dikarya</taxon>
        <taxon>Ascomycota</taxon>
        <taxon>Pezizomycotina</taxon>
        <taxon>Dothideomycetes</taxon>
        <taxon>Dothideomycetidae</taxon>
        <taxon>Mycosphaerellales</taxon>
        <taxon>Mycosphaerellaceae</taxon>
        <taxon>Pseudocercospora</taxon>
    </lineage>
</organism>
<evidence type="ECO:0000256" key="6">
    <source>
        <dbReference type="SAM" id="MobiDB-lite"/>
    </source>
</evidence>
<dbReference type="GO" id="GO:0006571">
    <property type="term" value="P:tyrosine biosynthetic process"/>
    <property type="evidence" value="ECO:0007669"/>
    <property type="project" value="TreeGrafter"/>
</dbReference>
<evidence type="ECO:0000256" key="1">
    <source>
        <dbReference type="ARBA" id="ARBA00001933"/>
    </source>
</evidence>
<evidence type="ECO:0000259" key="7">
    <source>
        <dbReference type="Pfam" id="PF00155"/>
    </source>
</evidence>
<sequence>MLSNKLHDFEDRRKTSSELPGGIAPATSSNSFRNFKHSTGRKSLTWRQHLSEECRRRQGSELKAAASITTPCPMGSINLGTARPDARYFPWQSMSLDGVASVEQDASGNESTSILPMTCIKGEDAYDFGIAMNYGFTAGSPQLLRFITEHVELIHDFQYDDWETCLTCGTTSALDILFRVLCNPGDSVLVESYTYAGTLQALKPLGVTPISISMDEDGLLPTDLNTKLSNWDDTKKGRKPFILYTIPSGQNPTGITQPLSRKKEIYALAEKHNLIIIEDDPYYFLQLTNITSCSDPSAYLKSLIPSYLSLDTSGRVLRLDATSKILAPGLRTGWLTGPSELINKFLNYTEYSTVAPSGPSQIMLYKLLDQTWGHEGFLRWLMHLSRQYRQCRDVLLAACERYLPRNLCRWEVPDVGMFIWIKVDVTQVRDNVGSVVELEEKIYGFARTNGVQVSRGSWFLADPGKKGEELAFRMTFAAVEKEVLDEAVKRFADALLPLITK</sequence>
<dbReference type="PANTHER" id="PTHR42790:SF21">
    <property type="entry name" value="AROMATIC_AMINOADIPATE AMINOTRANSFERASE 1"/>
    <property type="match status" value="1"/>
</dbReference>
<dbReference type="OrthoDB" id="691673at2759"/>
<dbReference type="InterPro" id="IPR015424">
    <property type="entry name" value="PyrdxlP-dep_Trfase"/>
</dbReference>
<evidence type="ECO:0000256" key="2">
    <source>
        <dbReference type="ARBA" id="ARBA00007441"/>
    </source>
</evidence>
<keyword evidence="4 8" id="KW-0808">Transferase</keyword>
<dbReference type="PANTHER" id="PTHR42790">
    <property type="entry name" value="AMINOTRANSFERASE"/>
    <property type="match status" value="1"/>
</dbReference>
<dbReference type="Gene3D" id="3.40.640.10">
    <property type="entry name" value="Type I PLP-dependent aspartate aminotransferase-like (Major domain)"/>
    <property type="match status" value="1"/>
</dbReference>
<keyword evidence="3 8" id="KW-0032">Aminotransferase</keyword>
<dbReference type="AlphaFoldDB" id="A0A8H6RVJ9"/>
<evidence type="ECO:0000313" key="8">
    <source>
        <dbReference type="EMBL" id="KAF7198183.1"/>
    </source>
</evidence>
<dbReference type="CDD" id="cd00609">
    <property type="entry name" value="AAT_like"/>
    <property type="match status" value="1"/>
</dbReference>
<dbReference type="Pfam" id="PF00155">
    <property type="entry name" value="Aminotran_1_2"/>
    <property type="match status" value="1"/>
</dbReference>
<evidence type="ECO:0000256" key="4">
    <source>
        <dbReference type="ARBA" id="ARBA00022679"/>
    </source>
</evidence>
<dbReference type="GO" id="GO:0008793">
    <property type="term" value="F:aromatic-amino-acid transaminase activity"/>
    <property type="evidence" value="ECO:0007669"/>
    <property type="project" value="TreeGrafter"/>
</dbReference>
<comment type="similarity">
    <text evidence="2">Belongs to the class-I pyridoxal-phosphate-dependent aminotransferase family.</text>
</comment>
<protein>
    <submittedName>
        <fullName evidence="8">Aminotransferase swnA</fullName>
    </submittedName>
</protein>
<dbReference type="InterPro" id="IPR015421">
    <property type="entry name" value="PyrdxlP-dep_Trfase_major"/>
</dbReference>
<feature type="region of interest" description="Disordered" evidence="6">
    <location>
        <begin position="1"/>
        <end position="36"/>
    </location>
</feature>
<name>A0A8H6RVJ9_9PEZI</name>
<gene>
    <name evidence="8" type="ORF">HII31_00539</name>
</gene>
<dbReference type="GO" id="GO:0009074">
    <property type="term" value="P:aromatic amino acid family catabolic process"/>
    <property type="evidence" value="ECO:0007669"/>
    <property type="project" value="TreeGrafter"/>
</dbReference>
<evidence type="ECO:0000313" key="9">
    <source>
        <dbReference type="Proteomes" id="UP000660729"/>
    </source>
</evidence>
<evidence type="ECO:0000256" key="5">
    <source>
        <dbReference type="ARBA" id="ARBA00022898"/>
    </source>
</evidence>
<dbReference type="InterPro" id="IPR004839">
    <property type="entry name" value="Aminotransferase_I/II_large"/>
</dbReference>
<dbReference type="InterPro" id="IPR050859">
    <property type="entry name" value="Class-I_PLP-dep_aminotransf"/>
</dbReference>
<dbReference type="GO" id="GO:0030170">
    <property type="term" value="F:pyridoxal phosphate binding"/>
    <property type="evidence" value="ECO:0007669"/>
    <property type="project" value="InterPro"/>
</dbReference>
<comment type="cofactor">
    <cofactor evidence="1">
        <name>pyridoxal 5'-phosphate</name>
        <dbReference type="ChEBI" id="CHEBI:597326"/>
    </cofactor>
</comment>
<dbReference type="EMBL" id="JABCIY010000003">
    <property type="protein sequence ID" value="KAF7198183.1"/>
    <property type="molecule type" value="Genomic_DNA"/>
</dbReference>
<proteinExistence type="inferred from homology"/>
<dbReference type="SUPFAM" id="SSF53383">
    <property type="entry name" value="PLP-dependent transferases"/>
    <property type="match status" value="1"/>
</dbReference>
<feature type="domain" description="Aminotransferase class I/classII large" evidence="7">
    <location>
        <begin position="121"/>
        <end position="491"/>
    </location>
</feature>
<keyword evidence="5" id="KW-0663">Pyridoxal phosphate</keyword>
<dbReference type="GO" id="GO:0047536">
    <property type="term" value="F:2-aminoadipate transaminase activity"/>
    <property type="evidence" value="ECO:0007669"/>
    <property type="project" value="TreeGrafter"/>
</dbReference>
<reference evidence="8" key="1">
    <citation type="submission" date="2020-04" db="EMBL/GenBank/DDBJ databases">
        <title>Draft genome resource of the tomato pathogen Pseudocercospora fuligena.</title>
        <authorList>
            <person name="Zaccaron A."/>
        </authorList>
    </citation>
    <scope>NUCLEOTIDE SEQUENCE</scope>
    <source>
        <strain evidence="8">PF001</strain>
    </source>
</reference>
<dbReference type="Proteomes" id="UP000660729">
    <property type="component" value="Unassembled WGS sequence"/>
</dbReference>